<dbReference type="SMART" id="SM01043">
    <property type="entry name" value="BTAD"/>
    <property type="match status" value="1"/>
</dbReference>
<reference evidence="4" key="1">
    <citation type="journal article" date="2019" name="Int. J. Syst. Evol. Microbiol.">
        <title>The Global Catalogue of Microorganisms (GCM) 10K type strain sequencing project: providing services to taxonomists for standard genome sequencing and annotation.</title>
        <authorList>
            <consortium name="The Broad Institute Genomics Platform"/>
            <consortium name="The Broad Institute Genome Sequencing Center for Infectious Disease"/>
            <person name="Wu L."/>
            <person name="Ma J."/>
        </authorList>
    </citation>
    <scope>NUCLEOTIDE SEQUENCE [LARGE SCALE GENOMIC DNA]</scope>
    <source>
        <strain evidence="4">JCM 3106</strain>
    </source>
</reference>
<dbReference type="Gene3D" id="1.25.40.10">
    <property type="entry name" value="Tetratricopeptide repeat domain"/>
    <property type="match status" value="2"/>
</dbReference>
<evidence type="ECO:0000313" key="4">
    <source>
        <dbReference type="Proteomes" id="UP001499930"/>
    </source>
</evidence>
<dbReference type="InterPro" id="IPR027417">
    <property type="entry name" value="P-loop_NTPase"/>
</dbReference>
<dbReference type="Gene3D" id="1.10.10.10">
    <property type="entry name" value="Winged helix-like DNA-binding domain superfamily/Winged helix DNA-binding domain"/>
    <property type="match status" value="1"/>
</dbReference>
<sequence>MPFGTAGRQGRAYRPRMGDSFSLLLLGTPELVVGGRPVRIRSAKTRALLCYLATTPGARSRAELAGLLWGERPDANARGSLRLALSELRRDVGGWLDITRDHVGLRAGDGCFVDYRQLTRDPTVAGALRWWRGEFLDGLSFGDAPAFAGWLECERRRARLVLRELLVRTGPAASEHVVRLARIVTELDPYDEEAHRVLIASLAGTGRRASALACYEELRLRLARELGVDPAPETRALRRDLTPRPATARRAALPVPGSELVGRESDVRRVRALLSGERLITLSGPGGIGKTRLAVAAAQAAQADDRDAASPSCPGAGRHGTASSPSADVAFVSFAGVRAEAAVTTLARRLGVDLSPPRPAAELLLAALAGRSTLLVLDNLEHLPSFDGVIAEILRVAPGLRVLATSRRRLDVPGQVVVPVEGLAEPDAEALFVARALTARPGFDPEREAPLVAAICAATGGLPLAIELAAGLLRAVPCADLAEHLGVDTGLLCVAGPAARSRHASMRTVFETSWRLLDPARRAALAALSVFDGGCTPRAALEVAGTGPEVLVHLVDHSMLQLTPSGRYTLHPVIRRLAADRLEDPGVRERHARHYARLLDRHATALQDGSDTEVVRVLGAEMDNIRRAWRVSGQPRFLDHYWTLCLRLRLYEESVAIVREHLDLPPQDPRLRARLLRMAAVSSHQLARERAATRLARAALDTLGEPLPTTPTGLATALLTAATRQAAHRLLPATAARRLLPASRTADIEADIEAETAAETAQALTLLARLAYHRQDLPLMLVTSLRQLNAADRGTDPALRAESCANVATIARLAGRHRIAARYGDLADRALSGVGHPDETVHRTRLARGIDLLHAGRFEDARRSFTEGRSRTIDPRVAESCAGMLAETALWQGEFAAAATGYAETEELAVARVGGDDIGRHWCLTGRAEALLRLDEVPVERVRELLEAARASHERRRTHAKEIGLRESPASRTIQELRLLAIAARLDPARTPGAAAEALRLARRLPTVQPGMLECWTGLAELLGDARQDRAAAPLLLGHLSRYAARNPGAAARIGWALALVLAALGGRRQARRTARQAMTTAERLAAPYDHRRAESLVRTLG</sequence>
<keyword evidence="4" id="KW-1185">Reference proteome</keyword>
<dbReference type="SUPFAM" id="SSF52540">
    <property type="entry name" value="P-loop containing nucleoside triphosphate hydrolases"/>
    <property type="match status" value="1"/>
</dbReference>
<dbReference type="InterPro" id="IPR016032">
    <property type="entry name" value="Sig_transdc_resp-reg_C-effctor"/>
</dbReference>
<evidence type="ECO:0000259" key="2">
    <source>
        <dbReference type="SMART" id="SM01043"/>
    </source>
</evidence>
<dbReference type="InterPro" id="IPR005158">
    <property type="entry name" value="BTAD"/>
</dbReference>
<dbReference type="InterPro" id="IPR011990">
    <property type="entry name" value="TPR-like_helical_dom_sf"/>
</dbReference>
<evidence type="ECO:0000256" key="1">
    <source>
        <dbReference type="SAM" id="MobiDB-lite"/>
    </source>
</evidence>
<proteinExistence type="predicted"/>
<feature type="domain" description="Bacterial transcriptional activator" evidence="2">
    <location>
        <begin position="113"/>
        <end position="242"/>
    </location>
</feature>
<protein>
    <recommendedName>
        <fullName evidence="2">Bacterial transcriptional activator domain-containing protein</fullName>
    </recommendedName>
</protein>
<organism evidence="3 4">
    <name type="scientific">Streptosporangium longisporum</name>
    <dbReference type="NCBI Taxonomy" id="46187"/>
    <lineage>
        <taxon>Bacteria</taxon>
        <taxon>Bacillati</taxon>
        <taxon>Actinomycetota</taxon>
        <taxon>Actinomycetes</taxon>
        <taxon>Streptosporangiales</taxon>
        <taxon>Streptosporangiaceae</taxon>
        <taxon>Streptosporangium</taxon>
    </lineage>
</organism>
<comment type="caution">
    <text evidence="3">The sequence shown here is derived from an EMBL/GenBank/DDBJ whole genome shotgun (WGS) entry which is preliminary data.</text>
</comment>
<evidence type="ECO:0000313" key="3">
    <source>
        <dbReference type="EMBL" id="GAA2986091.1"/>
    </source>
</evidence>
<dbReference type="PRINTS" id="PR00364">
    <property type="entry name" value="DISEASERSIST"/>
</dbReference>
<dbReference type="SUPFAM" id="SSF46894">
    <property type="entry name" value="C-terminal effector domain of the bipartite response regulators"/>
    <property type="match status" value="1"/>
</dbReference>
<dbReference type="SUPFAM" id="SSF48452">
    <property type="entry name" value="TPR-like"/>
    <property type="match status" value="1"/>
</dbReference>
<dbReference type="PANTHER" id="PTHR47691">
    <property type="entry name" value="REGULATOR-RELATED"/>
    <property type="match status" value="1"/>
</dbReference>
<feature type="region of interest" description="Disordered" evidence="1">
    <location>
        <begin position="305"/>
        <end position="324"/>
    </location>
</feature>
<gene>
    <name evidence="3" type="ORF">GCM10017559_02130</name>
</gene>
<dbReference type="InterPro" id="IPR036388">
    <property type="entry name" value="WH-like_DNA-bd_sf"/>
</dbReference>
<dbReference type="Pfam" id="PF03704">
    <property type="entry name" value="BTAD"/>
    <property type="match status" value="1"/>
</dbReference>
<name>A0ABP6K6B6_9ACTN</name>
<accession>A0ABP6K6B6</accession>
<dbReference type="EMBL" id="BAAAWD010000002">
    <property type="protein sequence ID" value="GAA2986091.1"/>
    <property type="molecule type" value="Genomic_DNA"/>
</dbReference>
<dbReference type="PANTHER" id="PTHR47691:SF3">
    <property type="entry name" value="HTH-TYPE TRANSCRIPTIONAL REGULATOR RV0890C-RELATED"/>
    <property type="match status" value="1"/>
</dbReference>
<dbReference type="Proteomes" id="UP001499930">
    <property type="component" value="Unassembled WGS sequence"/>
</dbReference>